<dbReference type="RefSeq" id="WP_340342438.1">
    <property type="nucleotide sequence ID" value="NZ_JBBKZT010000005.1"/>
</dbReference>
<evidence type="ECO:0000313" key="5">
    <source>
        <dbReference type="Proteomes" id="UP001385892"/>
    </source>
</evidence>
<dbReference type="Proteomes" id="UP001385892">
    <property type="component" value="Unassembled WGS sequence"/>
</dbReference>
<dbReference type="CDD" id="cd03809">
    <property type="entry name" value="GT4_MtfB-like"/>
    <property type="match status" value="1"/>
</dbReference>
<reference evidence="4 5" key="1">
    <citation type="submission" date="2024-03" db="EMBL/GenBank/DDBJ databases">
        <title>Novel species of the genus Variovorax.</title>
        <authorList>
            <person name="Liu Q."/>
            <person name="Xin Y.-H."/>
        </authorList>
    </citation>
    <scope>NUCLEOTIDE SEQUENCE [LARGE SCALE GENOMIC DNA]</scope>
    <source>
        <strain evidence="4 5">KACC 18900</strain>
    </source>
</reference>
<proteinExistence type="predicted"/>
<accession>A0ABU8WID9</accession>
<keyword evidence="1" id="KW-0808">Transferase</keyword>
<evidence type="ECO:0000259" key="3">
    <source>
        <dbReference type="Pfam" id="PF13439"/>
    </source>
</evidence>
<evidence type="ECO:0000313" key="4">
    <source>
        <dbReference type="EMBL" id="MEJ8847286.1"/>
    </source>
</evidence>
<evidence type="ECO:0000259" key="2">
    <source>
        <dbReference type="Pfam" id="PF00534"/>
    </source>
</evidence>
<dbReference type="PANTHER" id="PTHR46401:SF2">
    <property type="entry name" value="GLYCOSYLTRANSFERASE WBBK-RELATED"/>
    <property type="match status" value="1"/>
</dbReference>
<comment type="caution">
    <text evidence="4">The sequence shown here is derived from an EMBL/GenBank/DDBJ whole genome shotgun (WGS) entry which is preliminary data.</text>
</comment>
<name>A0ABU8WID9_9BURK</name>
<feature type="domain" description="Glycosyltransferase subfamily 4-like N-terminal" evidence="3">
    <location>
        <begin position="49"/>
        <end position="181"/>
    </location>
</feature>
<feature type="domain" description="Glycosyl transferase family 1" evidence="2">
    <location>
        <begin position="202"/>
        <end position="350"/>
    </location>
</feature>
<dbReference type="PANTHER" id="PTHR46401">
    <property type="entry name" value="GLYCOSYLTRANSFERASE WBBK-RELATED"/>
    <property type="match status" value="1"/>
</dbReference>
<gene>
    <name evidence="4" type="ORF">WKW82_11535</name>
</gene>
<dbReference type="Pfam" id="PF00534">
    <property type="entry name" value="Glycos_transf_1"/>
    <property type="match status" value="1"/>
</dbReference>
<sequence length="379" mass="41450">MTPTPPRPRVGVDFHTFDGIFQGSRSHILGIYQEAIVQAPEIDFVFLLGDTARLRAEYPVFNAPNVELVAVPHTGGMVRLGWQLALLQRKHRIDLLHMQYRLPFLRSGDCACTIHDTLFETHPQYFTPNFVRMSQVTSLIATRHASLLFTVSAFSRGEIARLYDIDPARIAITPNGIDTARFHPGAEGADHVRSAGLEPGGYLCTLGRLEPRKNHLNLLRAYALLPGPRLPLVIIGQRDFHSEPIFDAVRTLGLEQDVRFMEKVPDAALPALLRHASVFVYPTFAEGFGMPVAEAMASGVPVVTSSTTSLPEVAGNAALTADPNFPTAIAAAISTLLSNPVARSRAIERGLVQAAKFNWHASAQVLVAAYRRHFGKGAP</sequence>
<dbReference type="Pfam" id="PF13439">
    <property type="entry name" value="Glyco_transf_4"/>
    <property type="match status" value="1"/>
</dbReference>
<evidence type="ECO:0000256" key="1">
    <source>
        <dbReference type="ARBA" id="ARBA00022679"/>
    </source>
</evidence>
<dbReference type="InterPro" id="IPR028098">
    <property type="entry name" value="Glyco_trans_4-like_N"/>
</dbReference>
<dbReference type="InterPro" id="IPR001296">
    <property type="entry name" value="Glyco_trans_1"/>
</dbReference>
<organism evidence="4 5">
    <name type="scientific">Variovorax rhizosphaerae</name>
    <dbReference type="NCBI Taxonomy" id="1836200"/>
    <lineage>
        <taxon>Bacteria</taxon>
        <taxon>Pseudomonadati</taxon>
        <taxon>Pseudomonadota</taxon>
        <taxon>Betaproteobacteria</taxon>
        <taxon>Burkholderiales</taxon>
        <taxon>Comamonadaceae</taxon>
        <taxon>Variovorax</taxon>
    </lineage>
</organism>
<keyword evidence="5" id="KW-1185">Reference proteome</keyword>
<protein>
    <submittedName>
        <fullName evidence="4">Glycosyltransferase family 1 protein</fullName>
    </submittedName>
</protein>
<dbReference type="Gene3D" id="3.40.50.2000">
    <property type="entry name" value="Glycogen Phosphorylase B"/>
    <property type="match status" value="2"/>
</dbReference>
<dbReference type="EMBL" id="JBBKZT010000005">
    <property type="protein sequence ID" value="MEJ8847286.1"/>
    <property type="molecule type" value="Genomic_DNA"/>
</dbReference>
<dbReference type="SUPFAM" id="SSF53756">
    <property type="entry name" value="UDP-Glycosyltransferase/glycogen phosphorylase"/>
    <property type="match status" value="1"/>
</dbReference>